<evidence type="ECO:0000256" key="3">
    <source>
        <dbReference type="ARBA" id="ARBA00022475"/>
    </source>
</evidence>
<dbReference type="Gene3D" id="1.10.3720.10">
    <property type="entry name" value="MetI-like"/>
    <property type="match status" value="1"/>
</dbReference>
<dbReference type="CDD" id="cd06261">
    <property type="entry name" value="TM_PBP2"/>
    <property type="match status" value="1"/>
</dbReference>
<dbReference type="Pfam" id="PF19300">
    <property type="entry name" value="BPD_transp_1_N"/>
    <property type="match status" value="1"/>
</dbReference>
<organism evidence="9 10">
    <name type="scientific">Carboxydothermus pertinax</name>
    <dbReference type="NCBI Taxonomy" id="870242"/>
    <lineage>
        <taxon>Bacteria</taxon>
        <taxon>Bacillati</taxon>
        <taxon>Bacillota</taxon>
        <taxon>Clostridia</taxon>
        <taxon>Thermoanaerobacterales</taxon>
        <taxon>Thermoanaerobacteraceae</taxon>
        <taxon>Carboxydothermus</taxon>
    </lineage>
</organism>
<feature type="domain" description="ABC transmembrane type-1" evidence="8">
    <location>
        <begin position="95"/>
        <end position="324"/>
    </location>
</feature>
<evidence type="ECO:0000256" key="2">
    <source>
        <dbReference type="ARBA" id="ARBA00022448"/>
    </source>
</evidence>
<sequence>MANYILKRLFQMIPVLFGITFLSFMLIHFIPGDPVTVILGEHASPERAQELREQLGLNDPLYMQYIKFMNNLFHGDLGRSIITHEKVIKEMATFFPATVELTLAAMFIATVIGISAGIIAAVKQYSWFDNISMVGALTGVSMPIFWLGLMLIYLFAQVLGWLPPSARISVEYSVPTVTNLYLIDTLLAGDWAAFKDALAHLILPAVALGTIPMSIIARMTRSSMLEVLRQDYIRTARAKGLSERLVILKHALKNAFLPVLTVIGLQFGYLLGGAVMTETVFSWPGVGRYIYQAIMARDFPVVQGSITIIALIFVVINLIVDILYTVVDPRIRYQ</sequence>
<comment type="caution">
    <text evidence="9">The sequence shown here is derived from an EMBL/GenBank/DDBJ whole genome shotgun (WGS) entry which is preliminary data.</text>
</comment>
<feature type="transmembrane region" description="Helical" evidence="7">
    <location>
        <begin position="101"/>
        <end position="122"/>
    </location>
</feature>
<dbReference type="EMBL" id="BDJK01000029">
    <property type="protein sequence ID" value="GAV23076.1"/>
    <property type="molecule type" value="Genomic_DNA"/>
</dbReference>
<accession>A0A1L8CVY1</accession>
<dbReference type="GO" id="GO:0005886">
    <property type="term" value="C:plasma membrane"/>
    <property type="evidence" value="ECO:0007669"/>
    <property type="project" value="UniProtKB-SubCell"/>
</dbReference>
<dbReference type="InterPro" id="IPR035906">
    <property type="entry name" value="MetI-like_sf"/>
</dbReference>
<evidence type="ECO:0000313" key="9">
    <source>
        <dbReference type="EMBL" id="GAV23076.1"/>
    </source>
</evidence>
<dbReference type="InterPro" id="IPR045621">
    <property type="entry name" value="BPD_transp_1_N"/>
</dbReference>
<feature type="transmembrane region" description="Helical" evidence="7">
    <location>
        <begin position="12"/>
        <end position="30"/>
    </location>
</feature>
<name>A0A1L8CVY1_9THEO</name>
<feature type="transmembrane region" description="Helical" evidence="7">
    <location>
        <begin position="305"/>
        <end position="327"/>
    </location>
</feature>
<dbReference type="Pfam" id="PF00528">
    <property type="entry name" value="BPD_transp_1"/>
    <property type="match status" value="1"/>
</dbReference>
<keyword evidence="6 7" id="KW-0472">Membrane</keyword>
<keyword evidence="4 7" id="KW-0812">Transmembrane</keyword>
<evidence type="ECO:0000256" key="5">
    <source>
        <dbReference type="ARBA" id="ARBA00022989"/>
    </source>
</evidence>
<dbReference type="InterPro" id="IPR000515">
    <property type="entry name" value="MetI-like"/>
</dbReference>
<comment type="subcellular location">
    <subcellularLocation>
        <location evidence="1 7">Cell membrane</location>
        <topology evidence="1 7">Multi-pass membrane protein</topology>
    </subcellularLocation>
</comment>
<feature type="transmembrane region" description="Helical" evidence="7">
    <location>
        <begin position="255"/>
        <end position="276"/>
    </location>
</feature>
<dbReference type="AlphaFoldDB" id="A0A1L8CVY1"/>
<keyword evidence="10" id="KW-1185">Reference proteome</keyword>
<dbReference type="GO" id="GO:0055085">
    <property type="term" value="P:transmembrane transport"/>
    <property type="evidence" value="ECO:0007669"/>
    <property type="project" value="InterPro"/>
</dbReference>
<keyword evidence="3" id="KW-1003">Cell membrane</keyword>
<evidence type="ECO:0000256" key="4">
    <source>
        <dbReference type="ARBA" id="ARBA00022692"/>
    </source>
</evidence>
<dbReference type="SUPFAM" id="SSF161098">
    <property type="entry name" value="MetI-like"/>
    <property type="match status" value="1"/>
</dbReference>
<dbReference type="OrthoDB" id="9773221at2"/>
<keyword evidence="5 7" id="KW-1133">Transmembrane helix</keyword>
<dbReference type="RefSeq" id="WP_075859527.1">
    <property type="nucleotide sequence ID" value="NZ_BDJK01000029.1"/>
</dbReference>
<feature type="transmembrane region" description="Helical" evidence="7">
    <location>
        <begin position="134"/>
        <end position="156"/>
    </location>
</feature>
<feature type="transmembrane region" description="Helical" evidence="7">
    <location>
        <begin position="197"/>
        <end position="217"/>
    </location>
</feature>
<reference evidence="10" key="1">
    <citation type="submission" date="2016-12" db="EMBL/GenBank/DDBJ databases">
        <title>Draft Genome Sequences od Carboxydothermus pertinax and islandicus, Hydrogenogenic Carboxydotrophic Bacteria.</title>
        <authorList>
            <person name="Fukuyama Y."/>
            <person name="Ohmae K."/>
            <person name="Yoneda Y."/>
            <person name="Yoshida T."/>
            <person name="Sako Y."/>
        </authorList>
    </citation>
    <scope>NUCLEOTIDE SEQUENCE [LARGE SCALE GENOMIC DNA]</scope>
    <source>
        <strain evidence="10">Ug1</strain>
    </source>
</reference>
<evidence type="ECO:0000259" key="8">
    <source>
        <dbReference type="PROSITE" id="PS50928"/>
    </source>
</evidence>
<keyword evidence="2 7" id="KW-0813">Transport</keyword>
<protein>
    <submittedName>
        <fullName evidence="9">Peptide ABC transporter permease</fullName>
    </submittedName>
</protein>
<evidence type="ECO:0000256" key="1">
    <source>
        <dbReference type="ARBA" id="ARBA00004651"/>
    </source>
</evidence>
<dbReference type="PANTHER" id="PTHR43163:SF6">
    <property type="entry name" value="DIPEPTIDE TRANSPORT SYSTEM PERMEASE PROTEIN DPPB-RELATED"/>
    <property type="match status" value="1"/>
</dbReference>
<dbReference type="PANTHER" id="PTHR43163">
    <property type="entry name" value="DIPEPTIDE TRANSPORT SYSTEM PERMEASE PROTEIN DPPB-RELATED"/>
    <property type="match status" value="1"/>
</dbReference>
<comment type="similarity">
    <text evidence="7">Belongs to the binding-protein-dependent transport system permease family.</text>
</comment>
<evidence type="ECO:0000256" key="6">
    <source>
        <dbReference type="ARBA" id="ARBA00023136"/>
    </source>
</evidence>
<dbReference type="STRING" id="870242.cpu_15860"/>
<proteinExistence type="inferred from homology"/>
<dbReference type="PROSITE" id="PS50928">
    <property type="entry name" value="ABC_TM1"/>
    <property type="match status" value="1"/>
</dbReference>
<evidence type="ECO:0000256" key="7">
    <source>
        <dbReference type="RuleBase" id="RU363032"/>
    </source>
</evidence>
<evidence type="ECO:0000313" key="10">
    <source>
        <dbReference type="Proteomes" id="UP000187485"/>
    </source>
</evidence>
<dbReference type="Proteomes" id="UP000187485">
    <property type="component" value="Unassembled WGS sequence"/>
</dbReference>
<gene>
    <name evidence="9" type="ORF">cpu_15860</name>
</gene>